<protein>
    <recommendedName>
        <fullName evidence="3">Endonuclease/exonuclease/phosphatase domain-containing protein</fullName>
    </recommendedName>
</protein>
<dbReference type="InterPro" id="IPR036691">
    <property type="entry name" value="Endo/exonu/phosph_ase_sf"/>
</dbReference>
<evidence type="ECO:0000313" key="1">
    <source>
        <dbReference type="EMBL" id="GBP44636.1"/>
    </source>
</evidence>
<keyword evidence="2" id="KW-1185">Reference proteome</keyword>
<organism evidence="1 2">
    <name type="scientific">Eumeta variegata</name>
    <name type="common">Bagworm moth</name>
    <name type="synonym">Eumeta japonica</name>
    <dbReference type="NCBI Taxonomy" id="151549"/>
    <lineage>
        <taxon>Eukaryota</taxon>
        <taxon>Metazoa</taxon>
        <taxon>Ecdysozoa</taxon>
        <taxon>Arthropoda</taxon>
        <taxon>Hexapoda</taxon>
        <taxon>Insecta</taxon>
        <taxon>Pterygota</taxon>
        <taxon>Neoptera</taxon>
        <taxon>Endopterygota</taxon>
        <taxon>Lepidoptera</taxon>
        <taxon>Glossata</taxon>
        <taxon>Ditrysia</taxon>
        <taxon>Tineoidea</taxon>
        <taxon>Psychidae</taxon>
        <taxon>Oiketicinae</taxon>
        <taxon>Eumeta</taxon>
    </lineage>
</organism>
<dbReference type="AlphaFoldDB" id="A0A4C1VZF6"/>
<comment type="caution">
    <text evidence="1">The sequence shown here is derived from an EMBL/GenBank/DDBJ whole genome shotgun (WGS) entry which is preliminary data.</text>
</comment>
<dbReference type="SUPFAM" id="SSF56219">
    <property type="entry name" value="DNase I-like"/>
    <property type="match status" value="1"/>
</dbReference>
<reference evidence="1 2" key="1">
    <citation type="journal article" date="2019" name="Commun. Biol.">
        <title>The bagworm genome reveals a unique fibroin gene that provides high tensile strength.</title>
        <authorList>
            <person name="Kono N."/>
            <person name="Nakamura H."/>
            <person name="Ohtoshi R."/>
            <person name="Tomita M."/>
            <person name="Numata K."/>
            <person name="Arakawa K."/>
        </authorList>
    </citation>
    <scope>NUCLEOTIDE SEQUENCE [LARGE SCALE GENOMIC DNA]</scope>
</reference>
<name>A0A4C1VZF6_EUMVA</name>
<evidence type="ECO:0008006" key="3">
    <source>
        <dbReference type="Google" id="ProtNLM"/>
    </source>
</evidence>
<gene>
    <name evidence="1" type="ORF">EVAR_44164_1</name>
</gene>
<proteinExistence type="predicted"/>
<accession>A0A4C1VZF6</accession>
<dbReference type="EMBL" id="BGZK01000456">
    <property type="protein sequence ID" value="GBP44636.1"/>
    <property type="molecule type" value="Genomic_DNA"/>
</dbReference>
<evidence type="ECO:0000313" key="2">
    <source>
        <dbReference type="Proteomes" id="UP000299102"/>
    </source>
</evidence>
<dbReference type="OrthoDB" id="411871at2759"/>
<dbReference type="Proteomes" id="UP000299102">
    <property type="component" value="Unassembled WGS sequence"/>
</dbReference>
<sequence length="118" mass="13546">MYFGLSTLAKIQNMEANNVILAGDVNAWSHWWGTRAKDPREAAHNAFLNEMEFQGWRAGEWRELSLLEIRIDGSLETPEANLHVEIQHEEGEVVGVLFAFRKCTLTEGNDTENHRKHN</sequence>